<dbReference type="PROSITE" id="PS51257">
    <property type="entry name" value="PROKAR_LIPOPROTEIN"/>
    <property type="match status" value="1"/>
</dbReference>
<protein>
    <submittedName>
        <fullName evidence="1">Uncharacterized protein</fullName>
    </submittedName>
</protein>
<dbReference type="Proteomes" id="UP000247485">
    <property type="component" value="Unassembled WGS sequence"/>
</dbReference>
<comment type="caution">
    <text evidence="1">The sequence shown here is derived from an EMBL/GenBank/DDBJ whole genome shotgun (WGS) entry which is preliminary data.</text>
</comment>
<evidence type="ECO:0000313" key="2">
    <source>
        <dbReference type="Proteomes" id="UP000247485"/>
    </source>
</evidence>
<dbReference type="AlphaFoldDB" id="A0A318FZ86"/>
<accession>A0A318FZ86</accession>
<proteinExistence type="predicted"/>
<organism evidence="1 2">
    <name type="scientific">Klebsiella oxytoca</name>
    <dbReference type="NCBI Taxonomy" id="571"/>
    <lineage>
        <taxon>Bacteria</taxon>
        <taxon>Pseudomonadati</taxon>
        <taxon>Pseudomonadota</taxon>
        <taxon>Gammaproteobacteria</taxon>
        <taxon>Enterobacterales</taxon>
        <taxon>Enterobacteriaceae</taxon>
        <taxon>Klebsiella/Raoultella group</taxon>
        <taxon>Klebsiella</taxon>
    </lineage>
</organism>
<dbReference type="RefSeq" id="WP_110272662.1">
    <property type="nucleotide sequence ID" value="NZ_QJJG01000002.1"/>
</dbReference>
<evidence type="ECO:0000313" key="1">
    <source>
        <dbReference type="EMBL" id="PXW48635.1"/>
    </source>
</evidence>
<reference evidence="1 2" key="1">
    <citation type="submission" date="2018-05" db="EMBL/GenBank/DDBJ databases">
        <title>Freshwater and sediment microbial communities from various areas in North America, analyzing microbe dynamics in response to fracking.</title>
        <authorList>
            <person name="Lamendella R."/>
        </authorList>
    </citation>
    <scope>NUCLEOTIDE SEQUENCE [LARGE SCALE GENOMIC DNA]</scope>
    <source>
        <strain evidence="1 2">67</strain>
    </source>
</reference>
<name>A0A318FZ86_KLEOX</name>
<sequence>MDKTLLVRSAIPAVLLPLFFIGCALAAYGGQLRFTGSVVMAGCWNEAGTSEILCHRQDGVERHVTVENLIVPMSAPHATIEKSYLDEDKQLTLLRVVYD</sequence>
<gene>
    <name evidence="1" type="ORF">DET57_102242</name>
</gene>
<dbReference type="EMBL" id="QJJG01000002">
    <property type="protein sequence ID" value="PXW48635.1"/>
    <property type="molecule type" value="Genomic_DNA"/>
</dbReference>